<dbReference type="EMBL" id="JH658312">
    <property type="protein sequence ID" value="EXL91733.1"/>
    <property type="molecule type" value="Genomic_DNA"/>
</dbReference>
<protein>
    <submittedName>
        <fullName evidence="1">Uncharacterized protein</fullName>
    </submittedName>
</protein>
<proteinExistence type="predicted"/>
<dbReference type="HOGENOM" id="CLU_560244_0_0_1"/>
<gene>
    <name evidence="1" type="ORF">FOIG_15056</name>
</gene>
<dbReference type="GeneID" id="42040231"/>
<dbReference type="Proteomes" id="UP000030685">
    <property type="component" value="Unassembled WGS sequence"/>
</dbReference>
<dbReference type="VEuPathDB" id="FungiDB:FOIG_15056"/>
<organism evidence="1">
    <name type="scientific">Fusarium odoratissimum (strain NRRL 54006)</name>
    <dbReference type="NCBI Taxonomy" id="1089451"/>
    <lineage>
        <taxon>Eukaryota</taxon>
        <taxon>Fungi</taxon>
        <taxon>Dikarya</taxon>
        <taxon>Ascomycota</taxon>
        <taxon>Pezizomycotina</taxon>
        <taxon>Sordariomycetes</taxon>
        <taxon>Hypocreomycetidae</taxon>
        <taxon>Hypocreales</taxon>
        <taxon>Nectriaceae</taxon>
        <taxon>Fusarium</taxon>
        <taxon>Fusarium oxysporum species complex</taxon>
        <taxon>Fusarium oxysporum f. sp. cubense (strain race 4)</taxon>
    </lineage>
</organism>
<dbReference type="AlphaFoldDB" id="X0IS32"/>
<accession>X0IS32</accession>
<reference evidence="1" key="2">
    <citation type="submission" date="2012-05" db="EMBL/GenBank/DDBJ databases">
        <title>The Genome Annotation of Fusarium oxysporum II5.</title>
        <authorList>
            <consortium name="The Broad Institute Genomics Platform"/>
            <person name="Ma L.-J."/>
            <person name="Corby-Kistler H."/>
            <person name="Broz K."/>
            <person name="Gale L.R."/>
            <person name="Jonkers W."/>
            <person name="O'Donnell K."/>
            <person name="Ploetz R."/>
            <person name="Steinberg C."/>
            <person name="Schwartz D.C."/>
            <person name="VanEtten H."/>
            <person name="Zhou S."/>
            <person name="Young S.K."/>
            <person name="Zeng Q."/>
            <person name="Gargeya S."/>
            <person name="Fitzgerald M."/>
            <person name="Abouelleil A."/>
            <person name="Alvarado L."/>
            <person name="Chapman S.B."/>
            <person name="Gainer-Dewar J."/>
            <person name="Goldberg J."/>
            <person name="Griggs A."/>
            <person name="Gujja S."/>
            <person name="Hansen M."/>
            <person name="Howarth C."/>
            <person name="Imamovic A."/>
            <person name="Ireland A."/>
            <person name="Larimer J."/>
            <person name="McCowan C."/>
            <person name="Murphy C."/>
            <person name="Pearson M."/>
            <person name="Poon T.W."/>
            <person name="Priest M."/>
            <person name="Roberts A."/>
            <person name="Saif S."/>
            <person name="Shea T."/>
            <person name="Sykes S."/>
            <person name="Wortman J."/>
            <person name="Nusbaum C."/>
            <person name="Birren B."/>
        </authorList>
    </citation>
    <scope>NUCLEOTIDE SEQUENCE</scope>
    <source>
        <strain evidence="1">54006</strain>
    </source>
</reference>
<reference evidence="1" key="1">
    <citation type="submission" date="2011-11" db="EMBL/GenBank/DDBJ databases">
        <title>The Genome Sequence of Fusarium oxysporum II5.</title>
        <authorList>
            <consortium name="The Broad Institute Genome Sequencing Platform"/>
            <person name="Ma L.-J."/>
            <person name="Gale L.R."/>
            <person name="Schwartz D.C."/>
            <person name="Zhou S."/>
            <person name="Corby-Kistler H."/>
            <person name="Young S.K."/>
            <person name="Zeng Q."/>
            <person name="Gargeya S."/>
            <person name="Fitzgerald M."/>
            <person name="Haas B."/>
            <person name="Abouelleil A."/>
            <person name="Alvarado L."/>
            <person name="Arachchi H.M."/>
            <person name="Berlin A."/>
            <person name="Brown A."/>
            <person name="Chapman S.B."/>
            <person name="Chen Z."/>
            <person name="Dunbar C."/>
            <person name="Freedman E."/>
            <person name="Gearin G."/>
            <person name="Goldberg J."/>
            <person name="Griggs A."/>
            <person name="Gujja S."/>
            <person name="Heiman D."/>
            <person name="Howarth C."/>
            <person name="Larson L."/>
            <person name="Lui A."/>
            <person name="MacDonald P.J.P."/>
            <person name="Montmayeur A."/>
            <person name="Murphy C."/>
            <person name="Neiman D."/>
            <person name="Pearson M."/>
            <person name="Priest M."/>
            <person name="Roberts A."/>
            <person name="Saif S."/>
            <person name="Shea T."/>
            <person name="Shenoy N."/>
            <person name="Sisk P."/>
            <person name="Stolte C."/>
            <person name="Sykes S."/>
            <person name="Wortman J."/>
            <person name="Nusbaum C."/>
            <person name="Birren B."/>
        </authorList>
    </citation>
    <scope>NUCLEOTIDE SEQUENCE [LARGE SCALE GENOMIC DNA]</scope>
    <source>
        <strain evidence="1">54006</strain>
    </source>
</reference>
<evidence type="ECO:0000313" key="1">
    <source>
        <dbReference type="EMBL" id="EXL91733.1"/>
    </source>
</evidence>
<dbReference type="RefSeq" id="XP_031053823.1">
    <property type="nucleotide sequence ID" value="XM_031216379.1"/>
</dbReference>
<name>X0IS32_FUSO5</name>
<sequence>MGPSNDKIKSLVKPTALDAIDWLDEHEDAKGFHFKICEPRIDADSEYHDDLVFYLAKISRLVALDEFSIEAEDSTRIVKVRLRLSAVAVQQNMTLEVAIRTLCKSMMTTGTEGKQLFVENLTPRSIWGIIPLSDIFRAYWTASFFNKILSEGPRVFSSLAEDIIRESRPYLNPTFMVFAFAALAGLHDCFHLMQHFYNLDLAETFDLPNFIQRVLPTVGVVFTFFSQRTSAGESLREEKEKFDFCIQHFVQTYDEVLNRFGTVQWHMSLRDMGWMHFVCNSLCKMSNAASSVLVLREDLLHEVMSASIQKQNDAVKGGIVALGSLWLSLSSVTVSATTGSAAAAAVAGTLIVPVIASGVAFSSAKWAWDSYRKKRELVSERGRFKTEEVNSYAVYSIGAKQPLALRCMSFNSPDHVDVLYSLRDDRIVGLYIWRDDLTDQQNRGLKFGPLHTVAAYGPTKIAEVIDLAENGGFLPIIDSLPTVKLSL</sequence>